<protein>
    <recommendedName>
        <fullName evidence="1">Secretion system C-terminal sorting domain-containing protein</fullName>
    </recommendedName>
</protein>
<gene>
    <name evidence="2" type="ORF">ASZ90_005063</name>
</gene>
<dbReference type="AlphaFoldDB" id="A0A0W8FW37"/>
<name>A0A0W8FW37_9ZZZZ</name>
<comment type="caution">
    <text evidence="2">The sequence shown here is derived from an EMBL/GenBank/DDBJ whole genome shotgun (WGS) entry which is preliminary data.</text>
</comment>
<evidence type="ECO:0000259" key="1">
    <source>
        <dbReference type="Pfam" id="PF18962"/>
    </source>
</evidence>
<dbReference type="Gene3D" id="2.60.40.4070">
    <property type="match status" value="1"/>
</dbReference>
<feature type="domain" description="Secretion system C-terminal sorting" evidence="1">
    <location>
        <begin position="471"/>
        <end position="552"/>
    </location>
</feature>
<proteinExistence type="predicted"/>
<organism evidence="2">
    <name type="scientific">hydrocarbon metagenome</name>
    <dbReference type="NCBI Taxonomy" id="938273"/>
    <lineage>
        <taxon>unclassified sequences</taxon>
        <taxon>metagenomes</taxon>
        <taxon>ecological metagenomes</taxon>
    </lineage>
</organism>
<dbReference type="Pfam" id="PF18962">
    <property type="entry name" value="Por_Secre_tail"/>
    <property type="match status" value="1"/>
</dbReference>
<dbReference type="InterPro" id="IPR026444">
    <property type="entry name" value="Secre_tail"/>
</dbReference>
<dbReference type="EMBL" id="LNQE01000766">
    <property type="protein sequence ID" value="KUG25119.1"/>
    <property type="molecule type" value="Genomic_DNA"/>
</dbReference>
<reference evidence="2" key="1">
    <citation type="journal article" date="2015" name="Proc. Natl. Acad. Sci. U.S.A.">
        <title>Networks of energetic and metabolic interactions define dynamics in microbial communities.</title>
        <authorList>
            <person name="Embree M."/>
            <person name="Liu J.K."/>
            <person name="Al-Bassam M.M."/>
            <person name="Zengler K."/>
        </authorList>
    </citation>
    <scope>NUCLEOTIDE SEQUENCE</scope>
</reference>
<sequence length="555" mass="62508">MKKLITVFFLLISILEAQTASVININHIYLPFNNEGILADVNYGSSGAFGRYDDNVFLFSGGFALTGFADSLLWGNAVLSSSLILDYQSGLIGGDPTDEKNIIYSISKDDPPFGDAWQKWTDAVELGADFYDGNGNGYYDPIDHNNNSEWDNNEDRPGLLYDETYFTVYNDGVQSEKRRWNTIEPLGIEIRQTIFASNRNEELATAVFIKYSILYKGLGETTDLDSLTDVIFSIWTDTDIGLYSHEDDTGGSDTTLQSGYTYNFDKVDEEWGVNPPAVFKVFVQGPLVKSNPNDKGYNKKGPHMGLIEYPGYRNSKLGAYVNIYSGDIMPISNSVETVRNYMFGLKSNGVEVDPCNFFYGDVFGEIRCEDVNAQYWFNGFPEDNYGWISTSGGDCFDQTSSEKFTLVKNEPMDIIVAYVVGRGSDNLNSITRAREITQYVHEEYQRNFSTLASVENNNEDLPTQFYLSQNYPNPFNPATKIKYTIGVVDENFRPLQTQLIVYDILGRKVKTLVNEVKSPGTYEITFDASQLASGVYFYRLTSGNLVQTKKMILLR</sequence>
<dbReference type="NCBIfam" id="TIGR04183">
    <property type="entry name" value="Por_Secre_tail"/>
    <property type="match status" value="1"/>
</dbReference>
<evidence type="ECO:0000313" key="2">
    <source>
        <dbReference type="EMBL" id="KUG25119.1"/>
    </source>
</evidence>
<accession>A0A0W8FW37</accession>